<gene>
    <name evidence="2" type="ORF">LDELB18P1_1677</name>
</gene>
<dbReference type="InterPro" id="IPR025668">
    <property type="entry name" value="Tnp_DDE_dom"/>
</dbReference>
<dbReference type="Pfam" id="PF13612">
    <property type="entry name" value="DDE_Tnp_1_3"/>
    <property type="match status" value="1"/>
</dbReference>
<name>A0A4Q7DUN9_9LACO</name>
<evidence type="ECO:0000259" key="1">
    <source>
        <dbReference type="Pfam" id="PF13612"/>
    </source>
</evidence>
<proteinExistence type="predicted"/>
<sequence>MLNQLQIKRYSHRLQVEFRTLSKICKKLYYKYAPSRLTHRRNASLVKVPDYEIIALLVWQAEEGISSQRRFARCWGLCGLSRSRFNRRARALLGITAQIVNDLKSRVDLFDQYMIIDSLPMPLCQPIRNRRAKVFEGTANIGYNSTKKFYYYGFKGHFAVSQDGYVLGYVITKA</sequence>
<evidence type="ECO:0000313" key="3">
    <source>
        <dbReference type="Proteomes" id="UP000292818"/>
    </source>
</evidence>
<feature type="domain" description="Transposase DDE" evidence="1">
    <location>
        <begin position="113"/>
        <end position="173"/>
    </location>
</feature>
<dbReference type="Proteomes" id="UP000292818">
    <property type="component" value="Unassembled WGS sequence"/>
</dbReference>
<accession>A0A4Q7DUN9</accession>
<evidence type="ECO:0000313" key="2">
    <source>
        <dbReference type="EMBL" id="RZM15676.1"/>
    </source>
</evidence>
<dbReference type="EMBL" id="SETJ01000077">
    <property type="protein sequence ID" value="RZM15676.1"/>
    <property type="molecule type" value="Genomic_DNA"/>
</dbReference>
<dbReference type="AlphaFoldDB" id="A0A4Q7DUN9"/>
<reference evidence="2 3" key="1">
    <citation type="submission" date="2019-01" db="EMBL/GenBank/DDBJ databases">
        <title>Colonization of the human gut by bovine bacteria present in Parmesan cheese.</title>
        <authorList>
            <person name="Lugli G.A."/>
            <person name="Milani C."/>
        </authorList>
    </citation>
    <scope>NUCLEOTIDE SEQUENCE [LARGE SCALE GENOMIC DNA]</scope>
    <source>
        <strain evidence="2 3">LDELB18P1</strain>
    </source>
</reference>
<protein>
    <submittedName>
        <fullName evidence="2">Transposase</fullName>
    </submittedName>
</protein>
<comment type="caution">
    <text evidence="2">The sequence shown here is derived from an EMBL/GenBank/DDBJ whole genome shotgun (WGS) entry which is preliminary data.</text>
</comment>
<organism evidence="2 3">
    <name type="scientific">Lactobacillus delbrueckii</name>
    <dbReference type="NCBI Taxonomy" id="1584"/>
    <lineage>
        <taxon>Bacteria</taxon>
        <taxon>Bacillati</taxon>
        <taxon>Bacillota</taxon>
        <taxon>Bacilli</taxon>
        <taxon>Lactobacillales</taxon>
        <taxon>Lactobacillaceae</taxon>
        <taxon>Lactobacillus</taxon>
    </lineage>
</organism>